<feature type="region of interest" description="Disordered" evidence="10">
    <location>
        <begin position="327"/>
        <end position="400"/>
    </location>
</feature>
<protein>
    <submittedName>
        <fullName evidence="12">Supporter of activation of yellow protein</fullName>
    </submittedName>
</protein>
<feature type="compositionally biased region" description="Low complexity" evidence="10">
    <location>
        <begin position="901"/>
        <end position="924"/>
    </location>
</feature>
<feature type="region of interest" description="Disordered" evidence="10">
    <location>
        <begin position="1"/>
        <end position="32"/>
    </location>
</feature>
<keyword evidence="5" id="KW-0862">Zinc</keyword>
<feature type="region of interest" description="Disordered" evidence="10">
    <location>
        <begin position="1226"/>
        <end position="1285"/>
    </location>
</feature>
<dbReference type="InterPro" id="IPR001965">
    <property type="entry name" value="Znf_PHD"/>
</dbReference>
<evidence type="ECO:0000259" key="11">
    <source>
        <dbReference type="PROSITE" id="PS50016"/>
    </source>
</evidence>
<organism evidence="12 13">
    <name type="scientific">Lucilia cuprina</name>
    <name type="common">Green bottle fly</name>
    <name type="synonym">Australian sheep blowfly</name>
    <dbReference type="NCBI Taxonomy" id="7375"/>
    <lineage>
        <taxon>Eukaryota</taxon>
        <taxon>Metazoa</taxon>
        <taxon>Ecdysozoa</taxon>
        <taxon>Arthropoda</taxon>
        <taxon>Hexapoda</taxon>
        <taxon>Insecta</taxon>
        <taxon>Pterygota</taxon>
        <taxon>Neoptera</taxon>
        <taxon>Endopterygota</taxon>
        <taxon>Diptera</taxon>
        <taxon>Brachycera</taxon>
        <taxon>Muscomorpha</taxon>
        <taxon>Oestroidea</taxon>
        <taxon>Calliphoridae</taxon>
        <taxon>Luciliinae</taxon>
        <taxon>Lucilia</taxon>
    </lineage>
</organism>
<dbReference type="OMA" id="YIRQKHL"/>
<feature type="compositionally biased region" description="Low complexity" evidence="10">
    <location>
        <begin position="1466"/>
        <end position="1485"/>
    </location>
</feature>
<dbReference type="SUPFAM" id="SSF57903">
    <property type="entry name" value="FYVE/PHD zinc finger"/>
    <property type="match status" value="2"/>
</dbReference>
<dbReference type="PANTHER" id="PTHR45888:SF4">
    <property type="entry name" value="PHD FINGER PROTEIN 10"/>
    <property type="match status" value="1"/>
</dbReference>
<feature type="compositionally biased region" description="Polar residues" evidence="10">
    <location>
        <begin position="327"/>
        <end position="342"/>
    </location>
</feature>
<dbReference type="InterPro" id="IPR011011">
    <property type="entry name" value="Znf_FYVE_PHD"/>
</dbReference>
<feature type="region of interest" description="Disordered" evidence="10">
    <location>
        <begin position="1444"/>
        <end position="1515"/>
    </location>
</feature>
<feature type="region of interest" description="Disordered" evidence="10">
    <location>
        <begin position="596"/>
        <end position="629"/>
    </location>
</feature>
<dbReference type="SMART" id="SM00249">
    <property type="entry name" value="PHD"/>
    <property type="match status" value="2"/>
</dbReference>
<feature type="compositionally biased region" description="Gly residues" evidence="10">
    <location>
        <begin position="1382"/>
        <end position="1402"/>
    </location>
</feature>
<comment type="subcellular location">
    <subcellularLocation>
        <location evidence="1">Nucleus</location>
    </subcellularLocation>
</comment>
<dbReference type="Pfam" id="PF00628">
    <property type="entry name" value="PHD"/>
    <property type="match status" value="2"/>
</dbReference>
<feature type="domain" description="PHD-type" evidence="11">
    <location>
        <begin position="2045"/>
        <end position="2093"/>
    </location>
</feature>
<evidence type="ECO:0000313" key="13">
    <source>
        <dbReference type="Proteomes" id="UP000037069"/>
    </source>
</evidence>
<keyword evidence="6" id="KW-0805">Transcription regulation</keyword>
<keyword evidence="2" id="KW-0479">Metal-binding</keyword>
<dbReference type="PANTHER" id="PTHR45888">
    <property type="entry name" value="HL01030P-RELATED"/>
    <property type="match status" value="1"/>
</dbReference>
<feature type="compositionally biased region" description="Polar residues" evidence="10">
    <location>
        <begin position="600"/>
        <end position="610"/>
    </location>
</feature>
<feature type="compositionally biased region" description="Gly residues" evidence="10">
    <location>
        <begin position="189"/>
        <end position="203"/>
    </location>
</feature>
<feature type="compositionally biased region" description="Low complexity" evidence="10">
    <location>
        <begin position="1947"/>
        <end position="1958"/>
    </location>
</feature>
<feature type="compositionally biased region" description="Basic and acidic residues" evidence="10">
    <location>
        <begin position="1228"/>
        <end position="1241"/>
    </location>
</feature>
<feature type="compositionally biased region" description="Polar residues" evidence="10">
    <location>
        <begin position="2304"/>
        <end position="2314"/>
    </location>
</feature>
<dbReference type="Gene3D" id="3.30.40.10">
    <property type="entry name" value="Zinc/RING finger domain, C3HC4 (zinc finger)"/>
    <property type="match status" value="1"/>
</dbReference>
<feature type="compositionally biased region" description="Polar residues" evidence="10">
    <location>
        <begin position="1444"/>
        <end position="1454"/>
    </location>
</feature>
<proteinExistence type="predicted"/>
<feature type="region of interest" description="Disordered" evidence="10">
    <location>
        <begin position="2197"/>
        <end position="2289"/>
    </location>
</feature>
<dbReference type="CDD" id="cd15529">
    <property type="entry name" value="PHD2_PHF10"/>
    <property type="match status" value="1"/>
</dbReference>
<feature type="compositionally biased region" description="Low complexity" evidence="10">
    <location>
        <begin position="2315"/>
        <end position="2378"/>
    </location>
</feature>
<evidence type="ECO:0000256" key="4">
    <source>
        <dbReference type="ARBA" id="ARBA00022771"/>
    </source>
</evidence>
<feature type="region of interest" description="Disordered" evidence="10">
    <location>
        <begin position="2301"/>
        <end position="2378"/>
    </location>
</feature>
<feature type="compositionally biased region" description="Basic residues" evidence="10">
    <location>
        <begin position="1487"/>
        <end position="1508"/>
    </location>
</feature>
<evidence type="ECO:0000256" key="6">
    <source>
        <dbReference type="ARBA" id="ARBA00023015"/>
    </source>
</evidence>
<evidence type="ECO:0000313" key="12">
    <source>
        <dbReference type="EMBL" id="KNC24091.1"/>
    </source>
</evidence>
<evidence type="ECO:0000256" key="10">
    <source>
        <dbReference type="SAM" id="MobiDB-lite"/>
    </source>
</evidence>
<keyword evidence="3" id="KW-0677">Repeat</keyword>
<feature type="region of interest" description="Disordered" evidence="10">
    <location>
        <begin position="182"/>
        <end position="207"/>
    </location>
</feature>
<dbReference type="STRING" id="7375.A0A0L0BVP5"/>
<feature type="region of interest" description="Disordered" evidence="10">
    <location>
        <begin position="1528"/>
        <end position="1579"/>
    </location>
</feature>
<dbReference type="InterPro" id="IPR013083">
    <property type="entry name" value="Znf_RING/FYVE/PHD"/>
</dbReference>
<feature type="compositionally biased region" description="Low complexity" evidence="10">
    <location>
        <begin position="2197"/>
        <end position="2287"/>
    </location>
</feature>
<feature type="region of interest" description="Disordered" evidence="10">
    <location>
        <begin position="1927"/>
        <end position="1987"/>
    </location>
</feature>
<keyword evidence="8" id="KW-0539">Nucleus</keyword>
<dbReference type="Proteomes" id="UP000037069">
    <property type="component" value="Unassembled WGS sequence"/>
</dbReference>
<dbReference type="InterPro" id="IPR019787">
    <property type="entry name" value="Znf_PHD-finger"/>
</dbReference>
<feature type="compositionally biased region" description="Low complexity" evidence="10">
    <location>
        <begin position="1560"/>
        <end position="1579"/>
    </location>
</feature>
<feature type="compositionally biased region" description="Acidic residues" evidence="10">
    <location>
        <begin position="1959"/>
        <end position="1969"/>
    </location>
</feature>
<dbReference type="EMBL" id="JRES01001264">
    <property type="protein sequence ID" value="KNC24091.1"/>
    <property type="molecule type" value="Genomic_DNA"/>
</dbReference>
<dbReference type="OrthoDB" id="1903104at2759"/>
<sequence>MNVTNRRKSTDADTPTTQSTQQQQQQQQQLHHHQQLLAYVSCRQAATANSTTTTATRNRQEQHQPYQQRVHVLDEDNDDQEQVVTSTSSDCLLPLAAEGEGEEVNLELDALITSPARITSSTNNYEILTYNSDSLSLEEMVMPSTSDNSSLQSTTAAAHHLSINTRNLKSNNDMVARDTTPTTVAEPVDGGGGGGALDRGGGASTSSNITDKIILKLPKNSTASTTESQLPNSLIEDDLRKVEPLKINLHNTHHTSHHTPKITIKPIVKETPPDILMSSEECSSSAEDEVVSKLNASEPHIVPKLTIRAKNEEHSTIVPKLTIKINDSTNSSSDGHSTQAAANTPPLPKLTIKTGQDGHSESIITNISPASSTTSSSSSSLASCSSSSTSTNSHVATNSSSANTIPKLTIKPLQKSHETLDNNHPTIPKLCIKGNMICGEVNATTEDATTSKIPKLTIKTGQEHAVIITQHNDHTNALGGIPKLTIKTKSLDSVDDSNNSNAECSTNEKIPKITIKTNSLDSPNIVAAKRKSQLESSCSGSPQSPKQAVPKLTITRQQNDMVVTNKHTINTEDECTTGSIPKMTIKTQSKIETVPKLTIKNISSQQQRPTSNEESGVESEPEDEGRVKAQTCKTVPKLTIKNLGSPQQKLTVVQETPTVMENKTNATVANAPPAVTDVINASLLVSSPADTDEFADLLTVDNAGESSNSQGFCGFNDNTADSSAKVVLIAADNNVAVQETNTEIRRNSDDMDIDEDLQTDHEPQIFQNDIHFKDQAQDVPELLNGKIHHPKLTQIIDTVDLTSSPSRSCSPAQFDYNDDSNSVAAPVTNMAIPSTNILLERLQRETTVIQNTQQLKQQLQQQTECSVAIPPPLQPKPNAIQTSGGPASLKYPQLAERLMANGTSPNNGSNTNNNNNITTHNLPTQTPLNSKEENIIDSIEILDTPEGSPRNSLDECPQSLQPITNNAPSNLPNGLHYPKDNDILALNNNNSNLKRHLAGQTNQANHLAENNMGDLAIPPSNKQRRLNNDALNTKNSQLLVNNNNDLINQKVLTNSLEELNKTTTTVVPAAAAMTQPNDFNCLKQTTTTTLTSHQRARKQKHEHLLPIAMEEVIDAGQNNSNDSFDLSAETNSNEQANENATPFQKRRGRPKKSNLNVNSLNNNEHNNALTPQLNTPAPREETPQTDSKSRRVQLLRKRLAIDMVDADEPLRVLDELESSVNMMAATGDEDKSENHEMETQKRLRTPLRASRRSNTPTVLQMEPKTKQRAPSSLAMDNNNKKSSNSLLKQNNENVLNNFLESNSSISSSACSNSSTTLTSTVASITATHSLSMATQIDLTMSSSSSNSNGSTTNTITTVEANVMSNAMPALVVGSSANAVCSGSGGGSGGSGVVVGSGGGGGSSNNSMLPPTTILSSSDPLPDVIFKPNDFSSILATQQLRAPMFSTASESGQNESQDEDMADDVSGPDNSGDDSASSSSITTTPGRGRGRGRASRGGRGRGYKAHRLGRNASAVSKAIAMNRPRCVGALKHTPDPERIKGLYSPSPSVFEEDTRMSADLTQNTSQTEPPQTPTRQQPDFLNNEESQSSIISNTSILDPNNVAALQNGSAVKKPMKRKKMEVCVAEDAELTVASIAEYDWPPPKGCCPSKNRDTFMIQEQVALYLGIKSFKRKYPDLPRRQIDMEERNYLQEKSLVSEKMCDLGITAVWASDILDIMYTDFYDKYEEYKDFVRQKHLREIEAKQKSLGLNVAGRGLQARERAMLSASKWNAYFNRTRKEERLTCLDLQTFTVNKPSPAAAPIAAIPNRPIAEAVARAAKAEKIPQPPTLMKERVWEPLRPREAYYPLSLVPGQFCEKYYDYTPQELRQFPLNTVLQPASHIIPHKEETTDTDSAAETIDFVEGEKSLSNISASERLSKQRHIRRIRAKHTRKLNNAEFKVPPLPGAVSNSSTESCSSSSSDDDSSSESDTDSSSCTSSSTDDSSEDENSPATCGVCQHPQNRNLKDIPELFVQCYTCRRKVHPSCIEMPHRMANRVRNYNWQCADCKCCIKCKRKQDQNKMLFCEQCDRGFHIYCLTIKAVPDGRWSCERCSICMRCGATKPEGLPFPVHPSCIEMPHRRWSCERCSICMRCGATKPEGLPIIQPNGEKLKVKHRKLKWINEYRIDHVTKLREHCSMLCVPCGRAKHVKRVHINTHNNTTNTYITSPGSSSSSALSPSSQSTQSPTGTTTSAATAAATATTTATTTATLPQISPNDNDDSSTTTTENSNAVTTQISNTNTTSITSSSSLNCNPAATAKTLDSKDSISLTNSTTPQNNTNVGSSSNTTTNTTSNSLPSNFNASTTSSSASASSSSTTTGSAATTTTTTTTASGGAPPVVA</sequence>
<feature type="domain" description="PHD-type" evidence="11">
    <location>
        <begin position="1989"/>
        <end position="2048"/>
    </location>
</feature>
<gene>
    <name evidence="12" type="ORF">FF38_06320</name>
</gene>
<evidence type="ECO:0000256" key="7">
    <source>
        <dbReference type="ARBA" id="ARBA00023163"/>
    </source>
</evidence>
<evidence type="ECO:0000256" key="1">
    <source>
        <dbReference type="ARBA" id="ARBA00004123"/>
    </source>
</evidence>
<evidence type="ECO:0000256" key="3">
    <source>
        <dbReference type="ARBA" id="ARBA00022737"/>
    </source>
</evidence>
<keyword evidence="4 9" id="KW-0863">Zinc-finger</keyword>
<feature type="compositionally biased region" description="Basic residues" evidence="10">
    <location>
        <begin position="1242"/>
        <end position="1251"/>
    </location>
</feature>
<reference evidence="12 13" key="1">
    <citation type="journal article" date="2015" name="Nat. Commun.">
        <title>Lucilia cuprina genome unlocks parasitic fly biology to underpin future interventions.</title>
        <authorList>
            <person name="Anstead C.A."/>
            <person name="Korhonen P.K."/>
            <person name="Young N.D."/>
            <person name="Hall R.S."/>
            <person name="Jex A.R."/>
            <person name="Murali S.C."/>
            <person name="Hughes D.S."/>
            <person name="Lee S.F."/>
            <person name="Perry T."/>
            <person name="Stroehlein A.J."/>
            <person name="Ansell B.R."/>
            <person name="Breugelmans B."/>
            <person name="Hofmann A."/>
            <person name="Qu J."/>
            <person name="Dugan S."/>
            <person name="Lee S.L."/>
            <person name="Chao H."/>
            <person name="Dinh H."/>
            <person name="Han Y."/>
            <person name="Doddapaneni H.V."/>
            <person name="Worley K.C."/>
            <person name="Muzny D.M."/>
            <person name="Ioannidis P."/>
            <person name="Waterhouse R.M."/>
            <person name="Zdobnov E.M."/>
            <person name="James P.J."/>
            <person name="Bagnall N.H."/>
            <person name="Kotze A.C."/>
            <person name="Gibbs R.A."/>
            <person name="Richards S."/>
            <person name="Batterham P."/>
            <person name="Gasser R.B."/>
        </authorList>
    </citation>
    <scope>NUCLEOTIDE SEQUENCE [LARGE SCALE GENOMIC DNA]</scope>
    <source>
        <strain evidence="12 13">LS</strain>
        <tissue evidence="12">Full body</tissue>
    </source>
</reference>
<evidence type="ECO:0000256" key="8">
    <source>
        <dbReference type="ARBA" id="ARBA00023242"/>
    </source>
</evidence>
<feature type="region of interest" description="Disordered" evidence="10">
    <location>
        <begin position="900"/>
        <end position="929"/>
    </location>
</feature>
<dbReference type="PROSITE" id="PS50016">
    <property type="entry name" value="ZF_PHD_2"/>
    <property type="match status" value="2"/>
</dbReference>
<feature type="compositionally biased region" description="Low complexity" evidence="10">
    <location>
        <begin position="1970"/>
        <end position="1980"/>
    </location>
</feature>
<comment type="caution">
    <text evidence="12">The sequence shown here is derived from an EMBL/GenBank/DDBJ whole genome shotgun (WGS) entry which is preliminary data.</text>
</comment>
<dbReference type="GO" id="GO:0005634">
    <property type="term" value="C:nucleus"/>
    <property type="evidence" value="ECO:0007669"/>
    <property type="project" value="UniProtKB-SubCell"/>
</dbReference>
<feature type="region of interest" description="Disordered" evidence="10">
    <location>
        <begin position="1117"/>
        <end position="1191"/>
    </location>
</feature>
<keyword evidence="7" id="KW-0804">Transcription</keyword>
<feature type="compositionally biased region" description="Low complexity" evidence="10">
    <location>
        <begin position="1154"/>
        <end position="1169"/>
    </location>
</feature>
<dbReference type="GO" id="GO:0008270">
    <property type="term" value="F:zinc ion binding"/>
    <property type="evidence" value="ECO:0007669"/>
    <property type="project" value="UniProtKB-KW"/>
</dbReference>
<dbReference type="CDD" id="cd21085">
    <property type="entry name" value="WH_NTD_PHF10"/>
    <property type="match status" value="1"/>
</dbReference>
<evidence type="ECO:0000256" key="2">
    <source>
        <dbReference type="ARBA" id="ARBA00022723"/>
    </source>
</evidence>
<evidence type="ECO:0000256" key="5">
    <source>
        <dbReference type="ARBA" id="ARBA00022833"/>
    </source>
</evidence>
<feature type="region of interest" description="Disordered" evidence="10">
    <location>
        <begin position="1381"/>
        <end position="1414"/>
    </location>
</feature>
<evidence type="ECO:0000256" key="9">
    <source>
        <dbReference type="PROSITE-ProRule" id="PRU00146"/>
    </source>
</evidence>
<keyword evidence="13" id="KW-1185">Reference proteome</keyword>
<accession>A0A0L0BVP5</accession>
<feature type="compositionally biased region" description="Polar residues" evidence="10">
    <location>
        <begin position="1117"/>
        <end position="1142"/>
    </location>
</feature>
<name>A0A0L0BVP5_LUCCU</name>
<feature type="compositionally biased region" description="Low complexity" evidence="10">
    <location>
        <begin position="362"/>
        <end position="400"/>
    </location>
</feature>